<evidence type="ECO:0000256" key="6">
    <source>
        <dbReference type="ARBA" id="ARBA00022723"/>
    </source>
</evidence>
<dbReference type="InterPro" id="IPR036396">
    <property type="entry name" value="Cyt_P450_sf"/>
</dbReference>
<keyword evidence="10 13" id="KW-0503">Monooxygenase</keyword>
<feature type="compositionally biased region" description="Basic and acidic residues" evidence="14">
    <location>
        <begin position="157"/>
        <end position="173"/>
    </location>
</feature>
<keyword evidence="16" id="KW-1185">Reference proteome</keyword>
<comment type="subcellular location">
    <subcellularLocation>
        <location evidence="2">Membrane</location>
        <topology evidence="2">Single-pass membrane protein</topology>
    </subcellularLocation>
</comment>
<dbReference type="GO" id="GO:0005506">
    <property type="term" value="F:iron ion binding"/>
    <property type="evidence" value="ECO:0007669"/>
    <property type="project" value="InterPro"/>
</dbReference>
<evidence type="ECO:0000256" key="13">
    <source>
        <dbReference type="RuleBase" id="RU000461"/>
    </source>
</evidence>
<dbReference type="InterPro" id="IPR002401">
    <property type="entry name" value="Cyt_P450_E_grp-I"/>
</dbReference>
<protein>
    <recommendedName>
        <fullName evidence="17">Cytochrome P450</fullName>
    </recommendedName>
</protein>
<dbReference type="Gene3D" id="1.10.630.10">
    <property type="entry name" value="Cytochrome P450"/>
    <property type="match status" value="1"/>
</dbReference>
<comment type="cofactor">
    <cofactor evidence="1 12">
        <name>heme</name>
        <dbReference type="ChEBI" id="CHEBI:30413"/>
    </cofactor>
</comment>
<proteinExistence type="inferred from homology"/>
<evidence type="ECO:0000256" key="3">
    <source>
        <dbReference type="ARBA" id="ARBA00010617"/>
    </source>
</evidence>
<evidence type="ECO:0000256" key="1">
    <source>
        <dbReference type="ARBA" id="ARBA00001971"/>
    </source>
</evidence>
<dbReference type="PANTHER" id="PTHR47955">
    <property type="entry name" value="CYTOCHROME P450 FAMILY 71 PROTEIN"/>
    <property type="match status" value="1"/>
</dbReference>
<dbReference type="SUPFAM" id="SSF48264">
    <property type="entry name" value="Cytochrome P450"/>
    <property type="match status" value="1"/>
</dbReference>
<feature type="region of interest" description="Disordered" evidence="14">
    <location>
        <begin position="156"/>
        <end position="186"/>
    </location>
</feature>
<evidence type="ECO:0000256" key="2">
    <source>
        <dbReference type="ARBA" id="ARBA00004167"/>
    </source>
</evidence>
<keyword evidence="5" id="KW-0812">Transmembrane</keyword>
<reference evidence="15" key="1">
    <citation type="journal article" date="2017" name="Nature">
        <title>The genome of Chenopodium quinoa.</title>
        <authorList>
            <person name="Jarvis D.E."/>
            <person name="Ho Y.S."/>
            <person name="Lightfoot D.J."/>
            <person name="Schmoeckel S.M."/>
            <person name="Li B."/>
            <person name="Borm T.J.A."/>
            <person name="Ohyanagi H."/>
            <person name="Mineta K."/>
            <person name="Michell C.T."/>
            <person name="Saber N."/>
            <person name="Kharbatia N.M."/>
            <person name="Rupper R.R."/>
            <person name="Sharp A.R."/>
            <person name="Dally N."/>
            <person name="Boughton B.A."/>
            <person name="Woo Y.H."/>
            <person name="Gao G."/>
            <person name="Schijlen E.G.W.M."/>
            <person name="Guo X."/>
            <person name="Momin A.A."/>
            <person name="Negrao S."/>
            <person name="Al-Babili S."/>
            <person name="Gehring C."/>
            <person name="Roessner U."/>
            <person name="Jung C."/>
            <person name="Murphy K."/>
            <person name="Arold S.T."/>
            <person name="Gojobori T."/>
            <person name="van der Linden C.G."/>
            <person name="van Loo E.N."/>
            <person name="Jellen E.N."/>
            <person name="Maughan P.J."/>
            <person name="Tester M."/>
        </authorList>
    </citation>
    <scope>NUCLEOTIDE SEQUENCE [LARGE SCALE GENOMIC DNA]</scope>
    <source>
        <strain evidence="15">cv. PI 614886</strain>
    </source>
</reference>
<dbReference type="Proteomes" id="UP000596660">
    <property type="component" value="Unplaced"/>
</dbReference>
<organism evidence="15 16">
    <name type="scientific">Chenopodium quinoa</name>
    <name type="common">Quinoa</name>
    <dbReference type="NCBI Taxonomy" id="63459"/>
    <lineage>
        <taxon>Eukaryota</taxon>
        <taxon>Viridiplantae</taxon>
        <taxon>Streptophyta</taxon>
        <taxon>Embryophyta</taxon>
        <taxon>Tracheophyta</taxon>
        <taxon>Spermatophyta</taxon>
        <taxon>Magnoliopsida</taxon>
        <taxon>eudicotyledons</taxon>
        <taxon>Gunneridae</taxon>
        <taxon>Pentapetalae</taxon>
        <taxon>Caryophyllales</taxon>
        <taxon>Chenopodiaceae</taxon>
        <taxon>Chenopodioideae</taxon>
        <taxon>Atripliceae</taxon>
        <taxon>Chenopodium</taxon>
    </lineage>
</organism>
<evidence type="ECO:0000256" key="14">
    <source>
        <dbReference type="SAM" id="MobiDB-lite"/>
    </source>
</evidence>
<comment type="similarity">
    <text evidence="3 13">Belongs to the cytochrome P450 family.</text>
</comment>
<dbReference type="GO" id="GO:0020037">
    <property type="term" value="F:heme binding"/>
    <property type="evidence" value="ECO:0007669"/>
    <property type="project" value="InterPro"/>
</dbReference>
<keyword evidence="7" id="KW-1133">Transmembrane helix</keyword>
<dbReference type="GO" id="GO:0004497">
    <property type="term" value="F:monooxygenase activity"/>
    <property type="evidence" value="ECO:0007669"/>
    <property type="project" value="UniProtKB-KW"/>
</dbReference>
<dbReference type="GO" id="GO:0016020">
    <property type="term" value="C:membrane"/>
    <property type="evidence" value="ECO:0007669"/>
    <property type="project" value="UniProtKB-SubCell"/>
</dbReference>
<dbReference type="AlphaFoldDB" id="A0A803LV91"/>
<dbReference type="PRINTS" id="PR00463">
    <property type="entry name" value="EP450I"/>
</dbReference>
<evidence type="ECO:0008006" key="17">
    <source>
        <dbReference type="Google" id="ProtNLM"/>
    </source>
</evidence>
<dbReference type="GO" id="GO:0016705">
    <property type="term" value="F:oxidoreductase activity, acting on paired donors, with incorporation or reduction of molecular oxygen"/>
    <property type="evidence" value="ECO:0007669"/>
    <property type="project" value="InterPro"/>
</dbReference>
<evidence type="ECO:0000256" key="11">
    <source>
        <dbReference type="ARBA" id="ARBA00023136"/>
    </source>
</evidence>
<keyword evidence="8 13" id="KW-0560">Oxidoreductase</keyword>
<evidence type="ECO:0000313" key="16">
    <source>
        <dbReference type="Proteomes" id="UP000596660"/>
    </source>
</evidence>
<keyword evidence="6 12" id="KW-0479">Metal-binding</keyword>
<keyword evidence="11" id="KW-0472">Membrane</keyword>
<dbReference type="Pfam" id="PF00067">
    <property type="entry name" value="p450"/>
    <property type="match status" value="2"/>
</dbReference>
<evidence type="ECO:0000256" key="8">
    <source>
        <dbReference type="ARBA" id="ARBA00023002"/>
    </source>
</evidence>
<reference evidence="15" key="2">
    <citation type="submission" date="2021-03" db="UniProtKB">
        <authorList>
            <consortium name="EnsemblPlants"/>
        </authorList>
    </citation>
    <scope>IDENTIFICATION</scope>
</reference>
<dbReference type="EnsemblPlants" id="AUR62019135-RA">
    <property type="protein sequence ID" value="AUR62019135-RA:cds"/>
    <property type="gene ID" value="AUR62019135"/>
</dbReference>
<dbReference type="Gramene" id="AUR62019135-RA">
    <property type="protein sequence ID" value="AUR62019135-RA:cds"/>
    <property type="gene ID" value="AUR62019135"/>
</dbReference>
<dbReference type="PANTHER" id="PTHR47955:SF22">
    <property type="entry name" value="CYTOCHROME P450 83B1-LIKE"/>
    <property type="match status" value="1"/>
</dbReference>
<evidence type="ECO:0000256" key="9">
    <source>
        <dbReference type="ARBA" id="ARBA00023004"/>
    </source>
</evidence>
<evidence type="ECO:0000256" key="4">
    <source>
        <dbReference type="ARBA" id="ARBA00022617"/>
    </source>
</evidence>
<evidence type="ECO:0000256" key="5">
    <source>
        <dbReference type="ARBA" id="ARBA00022692"/>
    </source>
</evidence>
<keyword evidence="4 12" id="KW-0349">Heme</keyword>
<evidence type="ECO:0000256" key="7">
    <source>
        <dbReference type="ARBA" id="ARBA00022989"/>
    </source>
</evidence>
<dbReference type="OMA" id="EMMASFF"/>
<name>A0A803LV91_CHEQI</name>
<feature type="binding site" description="axial binding residue" evidence="12">
    <location>
        <position position="304"/>
    </location>
    <ligand>
        <name>heme</name>
        <dbReference type="ChEBI" id="CHEBI:30413"/>
    </ligand>
    <ligandPart>
        <name>Fe</name>
        <dbReference type="ChEBI" id="CHEBI:18248"/>
    </ligandPart>
</feature>
<sequence length="364" mass="41937">MNRLVMALWYEDDEGIRSKFHDILTEAQAMLAGFFTSDYFPYFGWLDKLTGKYSKLEKTFKKLEEFYEEVIGEHLDLKKHKFERENMVDILLQLKKERCFSFELTLDHIKAVLMDIIVAGTDTSTTMPFTTLFLLLSTVHDSTETEQAKRTVAGWRTGDEAKRRRELEKKARSLDPPGTSPGPPLNVMKKVQNELRNAIQNKGYIEENDLSNLEYFKAVVKESFRLHPAAPLLVPRETLQNCTIEGFDIPSKTLLYVNVWATGRDPKIWKDPDLFKPERFMKSSINFLGQDFELIPFGAGRRICPGIHLGVASLDIMLANLLYFFDWELPGGLRREDIDTDVQLGLTMYKKNPLCLVANNYTSI</sequence>
<evidence type="ECO:0000256" key="12">
    <source>
        <dbReference type="PIRSR" id="PIRSR602401-1"/>
    </source>
</evidence>
<keyword evidence="9 12" id="KW-0408">Iron</keyword>
<dbReference type="InterPro" id="IPR017972">
    <property type="entry name" value="Cyt_P450_CS"/>
</dbReference>
<dbReference type="PRINTS" id="PR00385">
    <property type="entry name" value="P450"/>
</dbReference>
<evidence type="ECO:0000256" key="10">
    <source>
        <dbReference type="ARBA" id="ARBA00023033"/>
    </source>
</evidence>
<dbReference type="PROSITE" id="PS00086">
    <property type="entry name" value="CYTOCHROME_P450"/>
    <property type="match status" value="1"/>
</dbReference>
<accession>A0A803LV91</accession>
<evidence type="ECO:0000313" key="15">
    <source>
        <dbReference type="EnsemblPlants" id="AUR62019135-RA:cds"/>
    </source>
</evidence>
<dbReference type="InterPro" id="IPR001128">
    <property type="entry name" value="Cyt_P450"/>
</dbReference>